<feature type="compositionally biased region" description="Basic and acidic residues" evidence="2">
    <location>
        <begin position="464"/>
        <end position="486"/>
    </location>
</feature>
<sequence length="2004" mass="223931">MKKGGDISDSDSDETIVEGSVIESDLDEEELHMKRLSFVNKEVSLTTETIFAAEIRRVNGVLENLSPEIQLVCKFRDNLKNMKQKNQINPLAHKMSETEQSQSLLQGTVFTTKISQPGLPLNASVGREQNYSVGLDTDMSGFLKTERKISYQLNDEDDSPERSLLSNAVVKETLMAPKEWTPQNVFPGVLKDCQSATMIITEIDTRVKDNSLEKSIPDFILSSTSEKISRETLTVQSIMDDEFEVRDLLKPLSDSESPEMINPLHDTLQCQGDALSVDISVDENSNVLPLELLTALNSFSESVVQPVRQLVGKERELNAEEEHLRSEPSIFQVDDCTQITDDKFEPQFSVKQLEEIKTLTEAAFQGTLDEQHIGNQKNQDLIISDYCNVTSYDKQAGEGNSGSIENTSGIETTKATSCTLRRSTRLRENCTRKHIDEASSCYKMLEETHQRIYSNDEETGNKLSSKDFGRTQDSAYKDSKEQRSELEASTYQGSTMDVNSKVEQMRKSQRLAKKITKQTSVKKNSNSAPVASIPLSKICRKNLFGETLLHKAVAEDDTDFVRKIIKVGANVNVQDYAGWTPLHEASVAGFYKTANELLKAGADVNCKGSEQVTPIQDAVKEGHYEVAELLLWYGADPLFKNETGKCAFDEATDQRMKKLLESYITKSRRGSSSAKKDVESTLNAQRINDTNQHQLEVHSDSTVHNSGVGNNNISKQGFVSFEQSSKENSIRNTKGSISRVFEDQRLLNEKNSKDTRLVPTQTKKSAGTVEKIVSIENVSEYRTIVSPSDTSRDKTRSRSHKTYDPHVGHNTGFIVNTSFSKRITRSCVHHNYSSDNICEVGEKPSIPKQAEMQKERDFCNSDTPVSEEREKTYGSNNKPSIIMIDQVTSSLCTESSIPVVKASTEQSENVELTELDSHSVLSLCEEISVPLVTAEQCFMNQDNECHCLNHNKDGSMGDKSLTAAKRISSIHFVEENIIYNENNRPSDQFLYSENSKDQINFDIDRDRINEEEQSLKHSLPLFEDISLQGNRLESESLTTLSPQGTVNLTDSGYTVLSEQYIDNENQNIYKNVSKDVDNCTVQTLQTSTETLSLHEFSAAVNRASDSESPENFSISVLRPFAHQTDEGMRMMLSTEGSTGRCCTEKIEDEMNSEINTSTALKLHEKAAFPVKRKRQDLQEISLGTDLYSTSCMNKNSLHPSQLTQETEQETSQKSDEGMTAERSGEQSTGRCCIEKSEAERTAKNNTPIMLPLLETETIQAKRIRQDLQETRQNTDLCANNSNSPNLSQFSQAVEQEMSEKSESSLSSKEEKGAVSAKPTHIIRAGIKKRNAKGESRLHLAAKKGDLSLVKTLIASGICVNLKDNAGWTAIHEASNRGFTEVILELLKAGADVNSKSLDGTLPIHDAVSGNYFKAVNILLHHGANPNEKDTYGKNALDEACNDKMKELLKSYGATDSEVAYETTEITDIGPSRSRRPTHTYCDCCKKTDIPLVLHHDMTREKCGTYESIIATLQDIEKKQEKLSLFEVRNPKDEGLYIHDLSQIQDTLNEVLAKQKAERDVLAKKYRASVESFKQGALREQLVKLASRQKSLLVVAQKQKELGQKIKNYRKAKQVYSRCSKKQIPNSIISQEKDNRDDLTVDEIVHPNVVTVSVDPGAKLANGNPVETLLPGEGKFSDQEYSQHPNSCLGETGANEEASTSKEVSSHALTYENKVREYTFDKTSKSIDTIEMVTLPSEPISCITPTKCSQQEKNNYIAIAVQGSKSPNPSPVTSMLNISEAESFVINNNNIHQPIADSQQVLTGKTVQRCGHRNDASQKQPIVVSQSAEISPITLQQNIFQNNRTSCNATGLVSYVPYPVNSCQNSSSQYSDNQDSEQQQLNCRGNRRKKNRLKDLLELGKIKPGENVLEFKLQDFSHKVALLEDGKIRTSDNRIYGNPVQWVKALLGNDISVSWKYVWNKVTYLGTELSKIEEACIPNEPELPAQQKQPSGMYKLKPNFHFGWK</sequence>
<dbReference type="InterPro" id="IPR036770">
    <property type="entry name" value="Ankyrin_rpt-contain_sf"/>
</dbReference>
<gene>
    <name evidence="4" type="ORF">KIL84_013798</name>
</gene>
<feature type="repeat" description="ANK" evidence="1">
    <location>
        <begin position="544"/>
        <end position="576"/>
    </location>
</feature>
<dbReference type="PANTHER" id="PTHR24176:SF14">
    <property type="entry name" value="ANKYRIN REPEAT DOMAIN-CONTAINING PROTEIN 31"/>
    <property type="match status" value="1"/>
</dbReference>
<dbReference type="SMART" id="SM00248">
    <property type="entry name" value="ANK"/>
    <property type="match status" value="6"/>
</dbReference>
<feature type="domain" description="RAMA" evidence="3">
    <location>
        <begin position="1882"/>
        <end position="1970"/>
    </location>
</feature>
<feature type="region of interest" description="Disordered" evidence="2">
    <location>
        <begin position="452"/>
        <end position="527"/>
    </location>
</feature>
<feature type="region of interest" description="Disordered" evidence="2">
    <location>
        <begin position="851"/>
        <end position="876"/>
    </location>
</feature>
<feature type="region of interest" description="Disordered" evidence="2">
    <location>
        <begin position="1192"/>
        <end position="1240"/>
    </location>
</feature>
<feature type="compositionally biased region" description="Polar residues" evidence="2">
    <location>
        <begin position="517"/>
        <end position="527"/>
    </location>
</feature>
<feature type="compositionally biased region" description="Basic and acidic residues" evidence="2">
    <location>
        <begin position="790"/>
        <end position="805"/>
    </location>
</feature>
<feature type="compositionally biased region" description="Basic and acidic residues" evidence="2">
    <location>
        <begin position="1297"/>
        <end position="1312"/>
    </location>
</feature>
<name>A0A9D3WXK4_9SAUR</name>
<dbReference type="PROSITE" id="PS50297">
    <property type="entry name" value="ANK_REP_REGION"/>
    <property type="match status" value="6"/>
</dbReference>
<evidence type="ECO:0000259" key="3">
    <source>
        <dbReference type="Pfam" id="PF18755"/>
    </source>
</evidence>
<dbReference type="PROSITE" id="PS50088">
    <property type="entry name" value="ANK_REPEAT"/>
    <property type="match status" value="6"/>
</dbReference>
<proteinExistence type="predicted"/>
<feature type="compositionally biased region" description="Low complexity" evidence="2">
    <location>
        <begin position="1200"/>
        <end position="1209"/>
    </location>
</feature>
<dbReference type="Proteomes" id="UP000827986">
    <property type="component" value="Unassembled WGS sequence"/>
</dbReference>
<feature type="region of interest" description="Disordered" evidence="2">
    <location>
        <begin position="1672"/>
        <end position="1705"/>
    </location>
</feature>
<comment type="caution">
    <text evidence="4">The sequence shown here is derived from an EMBL/GenBank/DDBJ whole genome shotgun (WGS) entry which is preliminary data.</text>
</comment>
<evidence type="ECO:0000313" key="5">
    <source>
        <dbReference type="Proteomes" id="UP000827986"/>
    </source>
</evidence>
<dbReference type="SUPFAM" id="SSF48403">
    <property type="entry name" value="Ankyrin repeat"/>
    <property type="match status" value="2"/>
</dbReference>
<dbReference type="InterPro" id="IPR042334">
    <property type="entry name" value="ANKRD31"/>
</dbReference>
<feature type="repeat" description="ANK" evidence="1">
    <location>
        <begin position="577"/>
        <end position="609"/>
    </location>
</feature>
<dbReference type="InterPro" id="IPR040843">
    <property type="entry name" value="RAMA"/>
</dbReference>
<feature type="region of interest" description="Disordered" evidence="2">
    <location>
        <begin position="1275"/>
        <end position="1318"/>
    </location>
</feature>
<feature type="compositionally biased region" description="Polar residues" evidence="2">
    <location>
        <begin position="1275"/>
        <end position="1293"/>
    </location>
</feature>
<dbReference type="InterPro" id="IPR002110">
    <property type="entry name" value="Ankyrin_rpt"/>
</dbReference>
<evidence type="ECO:0000313" key="4">
    <source>
        <dbReference type="EMBL" id="KAH1169208.1"/>
    </source>
</evidence>
<feature type="region of interest" description="Disordered" evidence="2">
    <location>
        <begin position="785"/>
        <end position="805"/>
    </location>
</feature>
<dbReference type="Gene3D" id="1.25.40.20">
    <property type="entry name" value="Ankyrin repeat-containing domain"/>
    <property type="match status" value="2"/>
</dbReference>
<protein>
    <recommendedName>
        <fullName evidence="3">RAMA domain-containing protein</fullName>
    </recommendedName>
</protein>
<reference evidence="4" key="1">
    <citation type="submission" date="2021-09" db="EMBL/GenBank/DDBJ databases">
        <title>The genome of Mauremys mutica provides insights into the evolution of semi-aquatic lifestyle.</title>
        <authorList>
            <person name="Gong S."/>
            <person name="Gao Y."/>
        </authorList>
    </citation>
    <scope>NUCLEOTIDE SEQUENCE</scope>
    <source>
        <strain evidence="4">MM-2020</strain>
        <tissue evidence="4">Muscle</tissue>
    </source>
</reference>
<dbReference type="Pfam" id="PF12796">
    <property type="entry name" value="Ank_2"/>
    <property type="match status" value="2"/>
</dbReference>
<dbReference type="PANTHER" id="PTHR24176">
    <property type="entry name" value="ANKYRIN REPEAT DOMAIN-CONTAINING PROTEIN 31-RELATED"/>
    <property type="match status" value="1"/>
</dbReference>
<accession>A0A9D3WXK4</accession>
<dbReference type="Pfam" id="PF18755">
    <property type="entry name" value="RAMA"/>
    <property type="match status" value="1"/>
</dbReference>
<evidence type="ECO:0000256" key="2">
    <source>
        <dbReference type="SAM" id="MobiDB-lite"/>
    </source>
</evidence>
<keyword evidence="1" id="KW-0040">ANK repeat</keyword>
<feature type="repeat" description="ANK" evidence="1">
    <location>
        <begin position="610"/>
        <end position="642"/>
    </location>
</feature>
<organism evidence="4 5">
    <name type="scientific">Mauremys mutica</name>
    <name type="common">yellowpond turtle</name>
    <dbReference type="NCBI Taxonomy" id="74926"/>
    <lineage>
        <taxon>Eukaryota</taxon>
        <taxon>Metazoa</taxon>
        <taxon>Chordata</taxon>
        <taxon>Craniata</taxon>
        <taxon>Vertebrata</taxon>
        <taxon>Euteleostomi</taxon>
        <taxon>Archelosauria</taxon>
        <taxon>Testudinata</taxon>
        <taxon>Testudines</taxon>
        <taxon>Cryptodira</taxon>
        <taxon>Durocryptodira</taxon>
        <taxon>Testudinoidea</taxon>
        <taxon>Geoemydidae</taxon>
        <taxon>Geoemydinae</taxon>
        <taxon>Mauremys</taxon>
    </lineage>
</organism>
<feature type="repeat" description="ANK" evidence="1">
    <location>
        <begin position="1365"/>
        <end position="1397"/>
    </location>
</feature>
<feature type="repeat" description="ANK" evidence="1">
    <location>
        <begin position="1332"/>
        <end position="1364"/>
    </location>
</feature>
<keyword evidence="5" id="KW-1185">Reference proteome</keyword>
<feature type="compositionally biased region" description="Basic residues" evidence="2">
    <location>
        <begin position="507"/>
        <end position="516"/>
    </location>
</feature>
<feature type="repeat" description="ANK" evidence="1">
    <location>
        <begin position="1398"/>
        <end position="1430"/>
    </location>
</feature>
<feature type="compositionally biased region" description="Polar residues" evidence="2">
    <location>
        <begin position="487"/>
        <end position="502"/>
    </location>
</feature>
<evidence type="ECO:0000256" key="1">
    <source>
        <dbReference type="PROSITE-ProRule" id="PRU00023"/>
    </source>
</evidence>
<dbReference type="EMBL" id="JAHDVG010000485">
    <property type="protein sequence ID" value="KAH1169208.1"/>
    <property type="molecule type" value="Genomic_DNA"/>
</dbReference>